<accession>A0A6J4JD17</accession>
<reference evidence="1" key="1">
    <citation type="submission" date="2020-02" db="EMBL/GenBank/DDBJ databases">
        <authorList>
            <person name="Meier V. D."/>
        </authorList>
    </citation>
    <scope>NUCLEOTIDE SEQUENCE</scope>
    <source>
        <strain evidence="1">AVDCRST_MAG56</strain>
    </source>
</reference>
<organism evidence="1">
    <name type="scientific">uncultured Cytophagales bacterium</name>
    <dbReference type="NCBI Taxonomy" id="158755"/>
    <lineage>
        <taxon>Bacteria</taxon>
        <taxon>Pseudomonadati</taxon>
        <taxon>Bacteroidota</taxon>
        <taxon>Sphingobacteriia</taxon>
        <taxon>Sphingobacteriales</taxon>
        <taxon>environmental samples</taxon>
    </lineage>
</organism>
<gene>
    <name evidence="1" type="ORF">AVDCRST_MAG56-3414</name>
</gene>
<sequence length="38" mass="4339">MRGNPRSRPRGLYRFPAARFPQPNPFAETPYASGVFTQ</sequence>
<proteinExistence type="predicted"/>
<evidence type="ECO:0000313" key="1">
    <source>
        <dbReference type="EMBL" id="CAA9276491.1"/>
    </source>
</evidence>
<dbReference type="AlphaFoldDB" id="A0A6J4JD17"/>
<dbReference type="EMBL" id="CADCTQ010000288">
    <property type="protein sequence ID" value="CAA9276491.1"/>
    <property type="molecule type" value="Genomic_DNA"/>
</dbReference>
<protein>
    <submittedName>
        <fullName evidence="1">Uncharacterized protein</fullName>
    </submittedName>
</protein>
<name>A0A6J4JD17_9SPHI</name>